<dbReference type="Proteomes" id="UP001500218">
    <property type="component" value="Unassembled WGS sequence"/>
</dbReference>
<dbReference type="RefSeq" id="WP_344132030.1">
    <property type="nucleotide sequence ID" value="NZ_BAAALT010000090.1"/>
</dbReference>
<proteinExistence type="predicted"/>
<evidence type="ECO:0000313" key="3">
    <source>
        <dbReference type="Proteomes" id="UP001500218"/>
    </source>
</evidence>
<sequence length="217" mass="23617">MPRLTVMSPSARRLWPAPQAVRRSVLRRAALRYADRDWPVLPGAFLDRGRYSCGPMCPTVACHPAIDGWPGDAPYERNELEQWWASAAFSVLFPTGTAFDVIEVPAALGTVAMRSAPPGPVAVNPNGHWMFFVAPGDGLRPELANRVDMVLHGAGSWVPAPPTYTPLGRVRWEVAPETVDWRLPWTYAVQNAIVGALPTARPAPVVTAPAWALRPAA</sequence>
<evidence type="ECO:0000259" key="1">
    <source>
        <dbReference type="SMART" id="SM00943"/>
    </source>
</evidence>
<comment type="caution">
    <text evidence="2">The sequence shown here is derived from an EMBL/GenBank/DDBJ whole genome shotgun (WGS) entry which is preliminary data.</text>
</comment>
<name>A0ABN2M3Q3_9ACTN</name>
<dbReference type="EMBL" id="BAAALT010000090">
    <property type="protein sequence ID" value="GAA1808198.1"/>
    <property type="molecule type" value="Genomic_DNA"/>
</dbReference>
<dbReference type="SMART" id="SM00943">
    <property type="entry name" value="Prim-Pol"/>
    <property type="match status" value="1"/>
</dbReference>
<accession>A0ABN2M3Q3</accession>
<protein>
    <submittedName>
        <fullName evidence="2">Bifunctional DNA primase/polymerase</fullName>
    </submittedName>
</protein>
<organism evidence="2 3">
    <name type="scientific">Luedemannella flava</name>
    <dbReference type="NCBI Taxonomy" id="349316"/>
    <lineage>
        <taxon>Bacteria</taxon>
        <taxon>Bacillati</taxon>
        <taxon>Actinomycetota</taxon>
        <taxon>Actinomycetes</taxon>
        <taxon>Micromonosporales</taxon>
        <taxon>Micromonosporaceae</taxon>
        <taxon>Luedemannella</taxon>
    </lineage>
</organism>
<gene>
    <name evidence="2" type="ORF">GCM10009682_32510</name>
</gene>
<dbReference type="Pfam" id="PF09250">
    <property type="entry name" value="Prim-Pol"/>
    <property type="match status" value="1"/>
</dbReference>
<keyword evidence="3" id="KW-1185">Reference proteome</keyword>
<dbReference type="InterPro" id="IPR015330">
    <property type="entry name" value="DNA_primase/pol_bifunc_N"/>
</dbReference>
<feature type="domain" description="DNA primase/polymerase bifunctional N-terminal" evidence="1">
    <location>
        <begin position="30"/>
        <end position="183"/>
    </location>
</feature>
<evidence type="ECO:0000313" key="2">
    <source>
        <dbReference type="EMBL" id="GAA1808198.1"/>
    </source>
</evidence>
<reference evidence="2 3" key="1">
    <citation type="journal article" date="2019" name="Int. J. Syst. Evol. Microbiol.">
        <title>The Global Catalogue of Microorganisms (GCM) 10K type strain sequencing project: providing services to taxonomists for standard genome sequencing and annotation.</title>
        <authorList>
            <consortium name="The Broad Institute Genomics Platform"/>
            <consortium name="The Broad Institute Genome Sequencing Center for Infectious Disease"/>
            <person name="Wu L."/>
            <person name="Ma J."/>
        </authorList>
    </citation>
    <scope>NUCLEOTIDE SEQUENCE [LARGE SCALE GENOMIC DNA]</scope>
    <source>
        <strain evidence="2 3">JCM 13250</strain>
    </source>
</reference>